<proteinExistence type="predicted"/>
<comment type="caution">
    <text evidence="2">The sequence shown here is derived from an EMBL/GenBank/DDBJ whole genome shotgun (WGS) entry which is preliminary data.</text>
</comment>
<feature type="transmembrane region" description="Helical" evidence="1">
    <location>
        <begin position="113"/>
        <end position="131"/>
    </location>
</feature>
<feature type="transmembrane region" description="Helical" evidence="1">
    <location>
        <begin position="330"/>
        <end position="348"/>
    </location>
</feature>
<feature type="transmembrane region" description="Helical" evidence="1">
    <location>
        <begin position="138"/>
        <end position="155"/>
    </location>
</feature>
<sequence length="413" mass="46598">MIPALFVTLVFLLSFVFCLIVSMKHRWLLWPIMIGFAFRCFLMLLDYYGLFSPPGADGDAVVFTRTAYQWSLLDWERLFDTFNYSASYVYSTIGAVFFKLFGYNYFVLPVLNFFAGLLGIFLTGIMAYRLWGRKPAIISAYIMALFPFAAFNSVIALREEFSIVVFLLGVYFFLNWVSGKGTIWIFAAFSMFAVALMIHPGWIGAMVGIALYLGYFSFRTLVSSIKGGATTRQVASKFFSAVALFAVAMLIVVGSGGISLAKGITIGGENEEEGVEDLIESRFQSEGRGGSAYPSFVARGNPYTQPWLIPMRIVYFTFSPFPWDLRSPRQLMGVIASGMYMFLAWRLYKGWHRVRRKEECLALMFMAGALIFVFAIGVTNIGTAIRHRTKFLAICTLLAASSFDRLTIRLRRH</sequence>
<evidence type="ECO:0000256" key="1">
    <source>
        <dbReference type="SAM" id="Phobius"/>
    </source>
</evidence>
<feature type="transmembrane region" description="Helical" evidence="1">
    <location>
        <begin position="87"/>
        <end position="107"/>
    </location>
</feature>
<dbReference type="AlphaFoldDB" id="A0A2A2ER42"/>
<protein>
    <recommendedName>
        <fullName evidence="4">Glycosyltransferase RgtA/B/C/D-like domain-containing protein</fullName>
    </recommendedName>
</protein>
<reference evidence="2 3" key="1">
    <citation type="submission" date="2017-08" db="EMBL/GenBank/DDBJ databases">
        <title>Halomonas alkalisoli sp. nov., isolated from saline alkaline soil.</title>
        <authorList>
            <person name="Wang D."/>
            <person name="Zhang G."/>
        </authorList>
    </citation>
    <scope>NUCLEOTIDE SEQUENCE [LARGE SCALE GENOMIC DNA]</scope>
    <source>
        <strain evidence="2 3">WRN001</strain>
    </source>
</reference>
<evidence type="ECO:0000313" key="2">
    <source>
        <dbReference type="EMBL" id="PAU74743.1"/>
    </source>
</evidence>
<evidence type="ECO:0000313" key="3">
    <source>
        <dbReference type="Proteomes" id="UP000217771"/>
    </source>
</evidence>
<dbReference type="OrthoDB" id="5787206at2"/>
<feature type="transmembrane region" description="Helical" evidence="1">
    <location>
        <begin position="360"/>
        <end position="385"/>
    </location>
</feature>
<keyword evidence="1" id="KW-0472">Membrane</keyword>
<feature type="transmembrane region" description="Helical" evidence="1">
    <location>
        <begin position="161"/>
        <end position="177"/>
    </location>
</feature>
<organism evidence="2 3">
    <name type="scientific">Halomonas salipaludis</name>
    <dbReference type="NCBI Taxonomy" id="2032625"/>
    <lineage>
        <taxon>Bacteria</taxon>
        <taxon>Pseudomonadati</taxon>
        <taxon>Pseudomonadota</taxon>
        <taxon>Gammaproteobacteria</taxon>
        <taxon>Oceanospirillales</taxon>
        <taxon>Halomonadaceae</taxon>
        <taxon>Halomonas</taxon>
    </lineage>
</organism>
<dbReference type="EMBL" id="NSKB01000009">
    <property type="protein sequence ID" value="PAU74743.1"/>
    <property type="molecule type" value="Genomic_DNA"/>
</dbReference>
<keyword evidence="1" id="KW-1133">Transmembrane helix</keyword>
<keyword evidence="1" id="KW-0812">Transmembrane</keyword>
<feature type="transmembrane region" description="Helical" evidence="1">
    <location>
        <begin position="28"/>
        <end position="45"/>
    </location>
</feature>
<gene>
    <name evidence="2" type="ORF">CK498_21725</name>
</gene>
<accession>A0A2A2ER42</accession>
<keyword evidence="3" id="KW-1185">Reference proteome</keyword>
<evidence type="ECO:0008006" key="4">
    <source>
        <dbReference type="Google" id="ProtNLM"/>
    </source>
</evidence>
<feature type="transmembrane region" description="Helical" evidence="1">
    <location>
        <begin position="238"/>
        <end position="261"/>
    </location>
</feature>
<name>A0A2A2ER42_9GAMM</name>
<dbReference type="Proteomes" id="UP000217771">
    <property type="component" value="Unassembled WGS sequence"/>
</dbReference>